<dbReference type="GO" id="GO:0047444">
    <property type="term" value="F:N-acylneuraminate-9-phosphate synthase activity"/>
    <property type="evidence" value="ECO:0007669"/>
    <property type="project" value="TreeGrafter"/>
</dbReference>
<feature type="domain" description="Cupin type-2" evidence="2">
    <location>
        <begin position="408"/>
        <end position="466"/>
    </location>
</feature>
<dbReference type="PANTHER" id="PTHR42966:SF1">
    <property type="entry name" value="SIALIC ACID SYNTHASE"/>
    <property type="match status" value="1"/>
</dbReference>
<evidence type="ECO:0000259" key="1">
    <source>
        <dbReference type="Pfam" id="PF03102"/>
    </source>
</evidence>
<organism evidence="3 4">
    <name type="scientific">Pseudomonas fluvialis</name>
    <dbReference type="NCBI Taxonomy" id="1793966"/>
    <lineage>
        <taxon>Bacteria</taxon>
        <taxon>Pseudomonadati</taxon>
        <taxon>Pseudomonadota</taxon>
        <taxon>Gammaproteobacteria</taxon>
        <taxon>Pseudomonadales</taxon>
        <taxon>Pseudomonadaceae</taxon>
        <taxon>Pseudomonas</taxon>
    </lineage>
</organism>
<dbReference type="InterPro" id="IPR014710">
    <property type="entry name" value="RmlC-like_jellyroll"/>
</dbReference>
<evidence type="ECO:0000259" key="2">
    <source>
        <dbReference type="Pfam" id="PF07883"/>
    </source>
</evidence>
<dbReference type="AlphaFoldDB" id="A0A2I0CUA8"/>
<comment type="caution">
    <text evidence="3">The sequence shown here is derived from an EMBL/GenBank/DDBJ whole genome shotgun (WGS) entry which is preliminary data.</text>
</comment>
<reference evidence="4" key="1">
    <citation type="submission" date="2017-12" db="EMBL/GenBank/DDBJ databases">
        <authorList>
            <person name="Yu X.-Y."/>
        </authorList>
    </citation>
    <scope>NUCLEOTIDE SEQUENCE [LARGE SCALE GENOMIC DNA]</scope>
    <source>
        <strain evidence="4">ZYSR67-Z</strain>
    </source>
</reference>
<keyword evidence="3" id="KW-0167">Capsid protein</keyword>
<protein>
    <submittedName>
        <fullName evidence="3">Spore coat protein</fullName>
    </submittedName>
</protein>
<evidence type="ECO:0000313" key="4">
    <source>
        <dbReference type="Proteomes" id="UP000242861"/>
    </source>
</evidence>
<dbReference type="InterPro" id="IPR051690">
    <property type="entry name" value="PseI-like"/>
</dbReference>
<feature type="domain" description="PseI/NeuA/B-like" evidence="1">
    <location>
        <begin position="49"/>
        <end position="266"/>
    </location>
</feature>
<dbReference type="InterPro" id="IPR013132">
    <property type="entry name" value="PseI/NeuA/B-like_N"/>
</dbReference>
<dbReference type="EMBL" id="PIYS01000002">
    <property type="protein sequence ID" value="PKF73072.1"/>
    <property type="molecule type" value="Genomic_DNA"/>
</dbReference>
<keyword evidence="3" id="KW-0946">Virion</keyword>
<dbReference type="Proteomes" id="UP000242861">
    <property type="component" value="Unassembled WGS sequence"/>
</dbReference>
<gene>
    <name evidence="3" type="ORF">CW360_01015</name>
</gene>
<dbReference type="InterPro" id="IPR013785">
    <property type="entry name" value="Aldolase_TIM"/>
</dbReference>
<dbReference type="InterPro" id="IPR011051">
    <property type="entry name" value="RmlC_Cupin_sf"/>
</dbReference>
<dbReference type="Gene3D" id="2.60.120.10">
    <property type="entry name" value="Jelly Rolls"/>
    <property type="match status" value="1"/>
</dbReference>
<dbReference type="Pfam" id="PF03102">
    <property type="entry name" value="NeuB"/>
    <property type="match status" value="1"/>
</dbReference>
<proteinExistence type="predicted"/>
<dbReference type="SUPFAM" id="SSF51569">
    <property type="entry name" value="Aldolase"/>
    <property type="match status" value="1"/>
</dbReference>
<accession>A0A2I0CUA8</accession>
<dbReference type="Gene3D" id="3.90.1210.10">
    <property type="entry name" value="Antifreeze-like/N-acetylneuraminic acid synthase C-terminal domain"/>
    <property type="match status" value="1"/>
</dbReference>
<dbReference type="PANTHER" id="PTHR42966">
    <property type="entry name" value="N-ACETYLNEURAMINATE SYNTHASE"/>
    <property type="match status" value="1"/>
</dbReference>
<dbReference type="Pfam" id="PF07883">
    <property type="entry name" value="Cupin_2"/>
    <property type="match status" value="1"/>
</dbReference>
<evidence type="ECO:0000313" key="3">
    <source>
        <dbReference type="EMBL" id="PKF73072.1"/>
    </source>
</evidence>
<name>A0A2I0CUA8_9PSED</name>
<dbReference type="CDD" id="cd11611">
    <property type="entry name" value="SAF"/>
    <property type="match status" value="1"/>
</dbReference>
<dbReference type="GO" id="GO:0016051">
    <property type="term" value="P:carbohydrate biosynthetic process"/>
    <property type="evidence" value="ECO:0007669"/>
    <property type="project" value="InterPro"/>
</dbReference>
<dbReference type="InterPro" id="IPR013096">
    <property type="entry name" value="Cupin_2"/>
</dbReference>
<dbReference type="RefSeq" id="WP_101192437.1">
    <property type="nucleotide sequence ID" value="NZ_PIYS01000002.1"/>
</dbReference>
<dbReference type="Gene3D" id="3.20.20.70">
    <property type="entry name" value="Aldolase class I"/>
    <property type="match status" value="1"/>
</dbReference>
<sequence>MSTSSALFNRPLFILEMANNHMGDPAHGIALIRAFAEVCKAFPFQFAFKLQYRDLDTFIHPAMQGRDDLKYIKRFNETRLSREQFDALVEEIRANGFLCLSTPFDEVSVGVIEEQDLDAIKIASCSMSDWPLLERVVQTNRPLIVSTAGASLEEVDRLVSFLTHRNKNFAILHCVGEYPTPDAHLHLSQIDFLQRRYPGVRVGFSTHEDPDSTDIVQMALAKGARVFEKHVGLPTEQYPLNAYSASPEQVARWLAAAQRALLLCGEGAQRKPDNPVERASLRSLQRGVFARRTFSAGEVVRAEDVYFAFPPQDGQYTASDWSKYAIFTAQADIAADDALAPNNASLRDMRAKVWEIVQRVRTQLAASHVVVPARVDLEISHHYGLDRFDQVGMAMLTVVNRSYCKKLLMLLPGQSHPEQYHQQKEETFHVLHGEMTLKLNGVERLCRPGDVVTVEPGVRHAFYSAGGVIIEELSSTHYSDDSFYTDETINTNRDRKTLLSYWMD</sequence>
<dbReference type="SUPFAM" id="SSF51182">
    <property type="entry name" value="RmlC-like cupins"/>
    <property type="match status" value="1"/>
</dbReference>